<dbReference type="CDD" id="cd05794">
    <property type="entry name" value="S1_EF-P_repeat_2"/>
    <property type="match status" value="1"/>
</dbReference>
<comment type="caution">
    <text evidence="4">The sequence shown here is derived from an EMBL/GenBank/DDBJ whole genome shotgun (WGS) entry which is preliminary data.</text>
</comment>
<proteinExistence type="inferred from homology"/>
<dbReference type="PIRSF" id="PIRSF005901">
    <property type="entry name" value="EF-P"/>
    <property type="match status" value="1"/>
</dbReference>
<keyword evidence="5" id="KW-1185">Reference proteome</keyword>
<organism evidence="4 5">
    <name type="scientific">Haloferula rosea</name>
    <dbReference type="NCBI Taxonomy" id="490093"/>
    <lineage>
        <taxon>Bacteria</taxon>
        <taxon>Pseudomonadati</taxon>
        <taxon>Verrucomicrobiota</taxon>
        <taxon>Verrucomicrobiia</taxon>
        <taxon>Verrucomicrobiales</taxon>
        <taxon>Verrucomicrobiaceae</taxon>
        <taxon>Haloferula</taxon>
    </lineage>
</organism>
<dbReference type="Pfam" id="PF01132">
    <property type="entry name" value="EFP"/>
    <property type="match status" value="1"/>
</dbReference>
<evidence type="ECO:0000259" key="2">
    <source>
        <dbReference type="SMART" id="SM00841"/>
    </source>
</evidence>
<dbReference type="Gene3D" id="2.40.50.140">
    <property type="entry name" value="Nucleic acid-binding proteins"/>
    <property type="match status" value="2"/>
</dbReference>
<dbReference type="PANTHER" id="PTHR30053:SF14">
    <property type="entry name" value="TRANSLATION ELONGATION FACTOR KOW-LIKE DOMAIN-CONTAINING PROTEIN"/>
    <property type="match status" value="1"/>
</dbReference>
<evidence type="ECO:0000313" key="5">
    <source>
        <dbReference type="Proteomes" id="UP000658278"/>
    </source>
</evidence>
<dbReference type="SUPFAM" id="SSF50104">
    <property type="entry name" value="Translation proteins SH3-like domain"/>
    <property type="match status" value="1"/>
</dbReference>
<dbReference type="InterPro" id="IPR020599">
    <property type="entry name" value="Transl_elong_fac_P/YeiP"/>
</dbReference>
<dbReference type="FunFam" id="2.40.50.140:FF:000004">
    <property type="entry name" value="Elongation factor P"/>
    <property type="match status" value="1"/>
</dbReference>
<evidence type="ECO:0000256" key="1">
    <source>
        <dbReference type="ARBA" id="ARBA00009479"/>
    </source>
</evidence>
<accession>A0A934RD74</accession>
<dbReference type="Pfam" id="PF09285">
    <property type="entry name" value="Elong-fact-P_C"/>
    <property type="match status" value="1"/>
</dbReference>
<evidence type="ECO:0000259" key="3">
    <source>
        <dbReference type="SMART" id="SM01185"/>
    </source>
</evidence>
<comment type="similarity">
    <text evidence="1">Belongs to the elongation factor P family.</text>
</comment>
<evidence type="ECO:0000313" key="4">
    <source>
        <dbReference type="EMBL" id="MBK1827427.1"/>
    </source>
</evidence>
<dbReference type="InterPro" id="IPR012340">
    <property type="entry name" value="NA-bd_OB-fold"/>
</dbReference>
<gene>
    <name evidence="4" type="ORF">JIN81_10360</name>
</gene>
<dbReference type="InterPro" id="IPR001059">
    <property type="entry name" value="Transl_elong_P/YeiP_cen"/>
</dbReference>
<dbReference type="Proteomes" id="UP000658278">
    <property type="component" value="Unassembled WGS sequence"/>
</dbReference>
<dbReference type="NCBIfam" id="NF001810">
    <property type="entry name" value="PRK00529.1"/>
    <property type="match status" value="1"/>
</dbReference>
<dbReference type="InterPro" id="IPR013185">
    <property type="entry name" value="Transl_elong_KOW-like"/>
</dbReference>
<keyword evidence="4" id="KW-0251">Elongation factor</keyword>
<reference evidence="4" key="1">
    <citation type="submission" date="2021-01" db="EMBL/GenBank/DDBJ databases">
        <title>Modified the classification status of verrucomicrobia.</title>
        <authorList>
            <person name="Feng X."/>
        </authorList>
    </citation>
    <scope>NUCLEOTIDE SEQUENCE</scope>
    <source>
        <strain evidence="4">KCTC 22201</strain>
    </source>
</reference>
<dbReference type="SMART" id="SM01185">
    <property type="entry name" value="EFP"/>
    <property type="match status" value="1"/>
</dbReference>
<dbReference type="RefSeq" id="WP_200278878.1">
    <property type="nucleotide sequence ID" value="NZ_JAENII010000007.1"/>
</dbReference>
<dbReference type="GO" id="GO:0003746">
    <property type="term" value="F:translation elongation factor activity"/>
    <property type="evidence" value="ECO:0007669"/>
    <property type="project" value="UniProtKB-KW"/>
</dbReference>
<dbReference type="InterPro" id="IPR014722">
    <property type="entry name" value="Rib_uL2_dom2"/>
</dbReference>
<dbReference type="AlphaFoldDB" id="A0A934RD74"/>
<dbReference type="InterPro" id="IPR008991">
    <property type="entry name" value="Translation_prot_SH3-like_sf"/>
</dbReference>
<name>A0A934RD74_9BACT</name>
<dbReference type="Gene3D" id="2.30.30.30">
    <property type="match status" value="1"/>
</dbReference>
<dbReference type="PANTHER" id="PTHR30053">
    <property type="entry name" value="ELONGATION FACTOR P"/>
    <property type="match status" value="1"/>
</dbReference>
<feature type="domain" description="Elongation factor P C-terminal" evidence="2">
    <location>
        <begin position="131"/>
        <end position="186"/>
    </location>
</feature>
<dbReference type="Pfam" id="PF08207">
    <property type="entry name" value="EFP_N"/>
    <property type="match status" value="1"/>
</dbReference>
<dbReference type="InterPro" id="IPR015365">
    <property type="entry name" value="Elong-fact-P_C"/>
</dbReference>
<feature type="domain" description="Translation elongation factor P/YeiP central" evidence="3">
    <location>
        <begin position="69"/>
        <end position="123"/>
    </location>
</feature>
<sequence>MASTPVINLRRGHAVRHNGDVCVVIAHELKTPPRMASYVQMSVRSVASKKVSNLRLTSNDSMDSVMLERVPHEYSYKDAEGHHFLNSETYDDVVVPGEIIDSCKDYLIEGQEYTLLFADGVVADIELPQSMEMTVAEAPEGVKGDSANNSNKTVTMETGLVIQAPLFINPGDRLQIKTEDGSYMGRA</sequence>
<protein>
    <submittedName>
        <fullName evidence="4">Elongation factor P</fullName>
    </submittedName>
</protein>
<dbReference type="GO" id="GO:0043043">
    <property type="term" value="P:peptide biosynthetic process"/>
    <property type="evidence" value="ECO:0007669"/>
    <property type="project" value="InterPro"/>
</dbReference>
<dbReference type="SMART" id="SM00841">
    <property type="entry name" value="Elong-fact-P_C"/>
    <property type="match status" value="1"/>
</dbReference>
<dbReference type="SUPFAM" id="SSF50249">
    <property type="entry name" value="Nucleic acid-binding proteins"/>
    <property type="match status" value="2"/>
</dbReference>
<dbReference type="EMBL" id="JAENII010000007">
    <property type="protein sequence ID" value="MBK1827427.1"/>
    <property type="molecule type" value="Genomic_DNA"/>
</dbReference>
<keyword evidence="4" id="KW-0648">Protein biosynthesis</keyword>
<dbReference type="CDD" id="cd04470">
    <property type="entry name" value="S1_EF-P_repeat_1"/>
    <property type="match status" value="1"/>
</dbReference>
<dbReference type="GO" id="GO:0005829">
    <property type="term" value="C:cytosol"/>
    <property type="evidence" value="ECO:0007669"/>
    <property type="project" value="UniProtKB-ARBA"/>
</dbReference>